<accession>A0ABM9AY02</accession>
<gene>
    <name evidence="1" type="ORF">LEM8419_00671</name>
</gene>
<reference evidence="1" key="1">
    <citation type="submission" date="2021-12" db="EMBL/GenBank/DDBJ databases">
        <authorList>
            <person name="Rodrigo-Torres L."/>
            <person name="Arahal R. D."/>
            <person name="Lucena T."/>
        </authorList>
    </citation>
    <scope>NUCLEOTIDE SEQUENCE</scope>
    <source>
        <strain evidence="1">CECT 8419</strain>
    </source>
</reference>
<evidence type="ECO:0000313" key="1">
    <source>
        <dbReference type="EMBL" id="CAH0999373.1"/>
    </source>
</evidence>
<organism evidence="1 2">
    <name type="scientific">Neolewinella maritima</name>
    <dbReference type="NCBI Taxonomy" id="1383882"/>
    <lineage>
        <taxon>Bacteria</taxon>
        <taxon>Pseudomonadati</taxon>
        <taxon>Bacteroidota</taxon>
        <taxon>Saprospiria</taxon>
        <taxon>Saprospirales</taxon>
        <taxon>Lewinellaceae</taxon>
        <taxon>Neolewinella</taxon>
    </lineage>
</organism>
<sequence length="189" mass="22398">MAPNISYMNWIIEKSNKLRFHTNLEVLLVPIVSRIRTLKWFVSDLDLNTDALSYLPIGHDQNYYILDSKEMDLCRKINPQVVWGYLAAFDRHTDIKFDRNSLPYVEGNSEIWDSSNWLLDNSLIEMICWDSSYTIIKFKEQEVSDKWRQLFDEAIDLDVWTTKQRSKAIIDVYPRPCEPSPKKRYDPSP</sequence>
<proteinExistence type="predicted"/>
<protein>
    <submittedName>
        <fullName evidence="1">Uncharacterized protein</fullName>
    </submittedName>
</protein>
<comment type="caution">
    <text evidence="1">The sequence shown here is derived from an EMBL/GenBank/DDBJ whole genome shotgun (WGS) entry which is preliminary data.</text>
</comment>
<name>A0ABM9AY02_9BACT</name>
<dbReference type="EMBL" id="CAKLPZ010000001">
    <property type="protein sequence ID" value="CAH0999373.1"/>
    <property type="molecule type" value="Genomic_DNA"/>
</dbReference>
<keyword evidence="2" id="KW-1185">Reference proteome</keyword>
<evidence type="ECO:0000313" key="2">
    <source>
        <dbReference type="Proteomes" id="UP000837803"/>
    </source>
</evidence>
<dbReference type="Proteomes" id="UP000837803">
    <property type="component" value="Unassembled WGS sequence"/>
</dbReference>